<dbReference type="EMBL" id="AP022596">
    <property type="protein sequence ID" value="BBY63055.1"/>
    <property type="molecule type" value="Genomic_DNA"/>
</dbReference>
<dbReference type="GO" id="GO:0016746">
    <property type="term" value="F:acyltransferase activity"/>
    <property type="evidence" value="ECO:0007669"/>
    <property type="project" value="UniProtKB-KW"/>
</dbReference>
<dbReference type="InterPro" id="IPR050979">
    <property type="entry name" value="LD-transpeptidase"/>
</dbReference>
<proteinExistence type="predicted"/>
<sequence>MSFSRRAQGACLGIVLAVLAVLGGVVISTAPRCPENCRTEAAARDPRPAPSRDPAAVTLTPADGATDVDPLGGITVVATSGMLTHVTMVNDADKPVPGVVTPDFKTWKPTVALGYGRAYTLTVEARGPGGIPSTMSSTFQTLVPSDQSEVYLTTPGGHPLDGGRFGIGTVVVAHFDEPIADRAAAEKRLSVTTNPPVRGAWYWVDDQNAHWRPEKYYAPGTSVTVHADVYGVPLGEGLYGEEDSTATFTIADAHVSIADDNTKQVSVFDNGTLVRTMPTSMGRGGSETIDGQTLTFWTPPGVYTVMDKANPVIMDSSTYGLPINSRLGYRETIPYATRISPDGIYLHQLNATVWAQGNTDTSHGCLNLSSENAAWFYDFSVPGDVVEVRNTGGPPLKLTDNGDWTLPWAEWLKGSALH</sequence>
<dbReference type="InterPro" id="IPR038063">
    <property type="entry name" value="Transpep_catalytic_dom"/>
</dbReference>
<organism evidence="10 11">
    <name type="scientific">Mycolicibacterium helvum</name>
    <dbReference type="NCBI Taxonomy" id="1534349"/>
    <lineage>
        <taxon>Bacteria</taxon>
        <taxon>Bacillati</taxon>
        <taxon>Actinomycetota</taxon>
        <taxon>Actinomycetes</taxon>
        <taxon>Mycobacteriales</taxon>
        <taxon>Mycobacteriaceae</taxon>
        <taxon>Mycolicibacterium</taxon>
    </lineage>
</organism>
<keyword evidence="6 7" id="KW-0961">Cell wall biogenesis/degradation</keyword>
<keyword evidence="2" id="KW-0808">Transferase</keyword>
<dbReference type="GO" id="GO:0071972">
    <property type="term" value="F:peptidoglycan L,D-transpeptidase activity"/>
    <property type="evidence" value="ECO:0007669"/>
    <property type="project" value="TreeGrafter"/>
</dbReference>
<dbReference type="PANTHER" id="PTHR30582">
    <property type="entry name" value="L,D-TRANSPEPTIDASE"/>
    <property type="match status" value="1"/>
</dbReference>
<evidence type="ECO:0000256" key="2">
    <source>
        <dbReference type="ARBA" id="ARBA00022679"/>
    </source>
</evidence>
<dbReference type="PROSITE" id="PS52029">
    <property type="entry name" value="LD_TPASE"/>
    <property type="match status" value="1"/>
</dbReference>
<dbReference type="GO" id="GO:0071555">
    <property type="term" value="P:cell wall organization"/>
    <property type="evidence" value="ECO:0007669"/>
    <property type="project" value="UniProtKB-UniRule"/>
</dbReference>
<dbReference type="PANTHER" id="PTHR30582:SF2">
    <property type="entry name" value="L,D-TRANSPEPTIDASE YCIB-RELATED"/>
    <property type="match status" value="1"/>
</dbReference>
<accession>A0A7I7T4B5</accession>
<evidence type="ECO:0000256" key="8">
    <source>
        <dbReference type="SAM" id="MobiDB-lite"/>
    </source>
</evidence>
<evidence type="ECO:0000259" key="9">
    <source>
        <dbReference type="PROSITE" id="PS52029"/>
    </source>
</evidence>
<keyword evidence="4 7" id="KW-0573">Peptidoglycan synthesis</keyword>
<dbReference type="SUPFAM" id="SSF141523">
    <property type="entry name" value="L,D-transpeptidase catalytic domain-like"/>
    <property type="match status" value="1"/>
</dbReference>
<dbReference type="CDD" id="cd16913">
    <property type="entry name" value="YkuD_like"/>
    <property type="match status" value="1"/>
</dbReference>
<evidence type="ECO:0000256" key="1">
    <source>
        <dbReference type="ARBA" id="ARBA00004752"/>
    </source>
</evidence>
<dbReference type="Pfam" id="PF17964">
    <property type="entry name" value="Big_10"/>
    <property type="match status" value="1"/>
</dbReference>
<evidence type="ECO:0000256" key="3">
    <source>
        <dbReference type="ARBA" id="ARBA00022960"/>
    </source>
</evidence>
<name>A0A7I7T4B5_9MYCO</name>
<evidence type="ECO:0000256" key="7">
    <source>
        <dbReference type="PROSITE-ProRule" id="PRU01373"/>
    </source>
</evidence>
<evidence type="ECO:0000313" key="10">
    <source>
        <dbReference type="EMBL" id="BBY63055.1"/>
    </source>
</evidence>
<dbReference type="Pfam" id="PF03734">
    <property type="entry name" value="YkuD"/>
    <property type="match status" value="1"/>
</dbReference>
<feature type="active site" description="Proton donor/acceptor" evidence="7">
    <location>
        <position position="347"/>
    </location>
</feature>
<evidence type="ECO:0000256" key="6">
    <source>
        <dbReference type="ARBA" id="ARBA00023316"/>
    </source>
</evidence>
<comment type="pathway">
    <text evidence="1 7">Cell wall biogenesis; peptidoglycan biosynthesis.</text>
</comment>
<dbReference type="GO" id="GO:0005576">
    <property type="term" value="C:extracellular region"/>
    <property type="evidence" value="ECO:0007669"/>
    <property type="project" value="TreeGrafter"/>
</dbReference>
<evidence type="ECO:0000256" key="5">
    <source>
        <dbReference type="ARBA" id="ARBA00023315"/>
    </source>
</evidence>
<evidence type="ECO:0000256" key="4">
    <source>
        <dbReference type="ARBA" id="ARBA00022984"/>
    </source>
</evidence>
<dbReference type="Gene3D" id="2.40.440.10">
    <property type="entry name" value="L,D-transpeptidase catalytic domain-like"/>
    <property type="match status" value="1"/>
</dbReference>
<keyword evidence="5" id="KW-0012">Acyltransferase</keyword>
<dbReference type="AlphaFoldDB" id="A0A7I7T4B5"/>
<dbReference type="KEGG" id="mhev:MHEL_12980"/>
<feature type="region of interest" description="Disordered" evidence="8">
    <location>
        <begin position="39"/>
        <end position="64"/>
    </location>
</feature>
<dbReference type="InterPro" id="IPR005490">
    <property type="entry name" value="LD_TPept_cat_dom"/>
</dbReference>
<dbReference type="InterPro" id="IPR041280">
    <property type="entry name" value="Big_10"/>
</dbReference>
<dbReference type="GO" id="GO:0018104">
    <property type="term" value="P:peptidoglycan-protein cross-linking"/>
    <property type="evidence" value="ECO:0007669"/>
    <property type="project" value="TreeGrafter"/>
</dbReference>
<dbReference type="UniPathway" id="UPA00219"/>
<dbReference type="CDD" id="cd13432">
    <property type="entry name" value="LDT_IgD_like_2"/>
    <property type="match status" value="1"/>
</dbReference>
<evidence type="ECO:0000313" key="11">
    <source>
        <dbReference type="Proteomes" id="UP000467148"/>
    </source>
</evidence>
<dbReference type="Gene3D" id="2.60.40.3710">
    <property type="match status" value="1"/>
</dbReference>
<feature type="domain" description="L,D-TPase catalytic" evidence="9">
    <location>
        <begin position="254"/>
        <end position="389"/>
    </location>
</feature>
<protein>
    <recommendedName>
        <fullName evidence="9">L,D-TPase catalytic domain-containing protein</fullName>
    </recommendedName>
</protein>
<keyword evidence="11" id="KW-1185">Reference proteome</keyword>
<dbReference type="Proteomes" id="UP000467148">
    <property type="component" value="Chromosome"/>
</dbReference>
<dbReference type="GO" id="GO:0008360">
    <property type="term" value="P:regulation of cell shape"/>
    <property type="evidence" value="ECO:0007669"/>
    <property type="project" value="UniProtKB-UniRule"/>
</dbReference>
<dbReference type="Gene3D" id="2.60.40.3780">
    <property type="match status" value="1"/>
</dbReference>
<feature type="active site" description="Nucleophile" evidence="7">
    <location>
        <position position="365"/>
    </location>
</feature>
<dbReference type="RefSeq" id="WP_163746766.1">
    <property type="nucleotide sequence ID" value="NZ_AP022596.1"/>
</dbReference>
<reference evidence="10 11" key="1">
    <citation type="journal article" date="2019" name="Emerg. Microbes Infect.">
        <title>Comprehensive subspecies identification of 175 nontuberculous mycobacteria species based on 7547 genomic profiles.</title>
        <authorList>
            <person name="Matsumoto Y."/>
            <person name="Kinjo T."/>
            <person name="Motooka D."/>
            <person name="Nabeya D."/>
            <person name="Jung N."/>
            <person name="Uechi K."/>
            <person name="Horii T."/>
            <person name="Iida T."/>
            <person name="Fujita J."/>
            <person name="Nakamura S."/>
        </authorList>
    </citation>
    <scope>NUCLEOTIDE SEQUENCE [LARGE SCALE GENOMIC DNA]</scope>
    <source>
        <strain evidence="10 11">JCM 30396</strain>
    </source>
</reference>
<gene>
    <name evidence="10" type="ORF">MHEL_12980</name>
</gene>
<keyword evidence="3 7" id="KW-0133">Cell shape</keyword>